<organism evidence="3 4">
    <name type="scientific">Polyporus arcularius HHB13444</name>
    <dbReference type="NCBI Taxonomy" id="1314778"/>
    <lineage>
        <taxon>Eukaryota</taxon>
        <taxon>Fungi</taxon>
        <taxon>Dikarya</taxon>
        <taxon>Basidiomycota</taxon>
        <taxon>Agaricomycotina</taxon>
        <taxon>Agaricomycetes</taxon>
        <taxon>Polyporales</taxon>
        <taxon>Polyporaceae</taxon>
        <taxon>Polyporus</taxon>
    </lineage>
</organism>
<feature type="domain" description="Fungal-type protein kinase" evidence="2">
    <location>
        <begin position="200"/>
        <end position="566"/>
    </location>
</feature>
<dbReference type="InterPro" id="IPR011009">
    <property type="entry name" value="Kinase-like_dom_sf"/>
</dbReference>
<dbReference type="InterPro" id="IPR040976">
    <property type="entry name" value="Pkinase_fungal"/>
</dbReference>
<dbReference type="Gene3D" id="1.10.510.10">
    <property type="entry name" value="Transferase(Phosphotransferase) domain 1"/>
    <property type="match status" value="1"/>
</dbReference>
<reference evidence="3 4" key="1">
    <citation type="journal article" date="2019" name="Nat. Ecol. Evol.">
        <title>Megaphylogeny resolves global patterns of mushroom evolution.</title>
        <authorList>
            <person name="Varga T."/>
            <person name="Krizsan K."/>
            <person name="Foldi C."/>
            <person name="Dima B."/>
            <person name="Sanchez-Garcia M."/>
            <person name="Sanchez-Ramirez S."/>
            <person name="Szollosi G.J."/>
            <person name="Szarkandi J.G."/>
            <person name="Papp V."/>
            <person name="Albert L."/>
            <person name="Andreopoulos W."/>
            <person name="Angelini C."/>
            <person name="Antonin V."/>
            <person name="Barry K.W."/>
            <person name="Bougher N.L."/>
            <person name="Buchanan P."/>
            <person name="Buyck B."/>
            <person name="Bense V."/>
            <person name="Catcheside P."/>
            <person name="Chovatia M."/>
            <person name="Cooper J."/>
            <person name="Damon W."/>
            <person name="Desjardin D."/>
            <person name="Finy P."/>
            <person name="Geml J."/>
            <person name="Haridas S."/>
            <person name="Hughes K."/>
            <person name="Justo A."/>
            <person name="Karasinski D."/>
            <person name="Kautmanova I."/>
            <person name="Kiss B."/>
            <person name="Kocsube S."/>
            <person name="Kotiranta H."/>
            <person name="LaButti K.M."/>
            <person name="Lechner B.E."/>
            <person name="Liimatainen K."/>
            <person name="Lipzen A."/>
            <person name="Lukacs Z."/>
            <person name="Mihaltcheva S."/>
            <person name="Morgado L.N."/>
            <person name="Niskanen T."/>
            <person name="Noordeloos M.E."/>
            <person name="Ohm R.A."/>
            <person name="Ortiz-Santana B."/>
            <person name="Ovrebo C."/>
            <person name="Racz N."/>
            <person name="Riley R."/>
            <person name="Savchenko A."/>
            <person name="Shiryaev A."/>
            <person name="Soop K."/>
            <person name="Spirin V."/>
            <person name="Szebenyi C."/>
            <person name="Tomsovsky M."/>
            <person name="Tulloss R.E."/>
            <person name="Uehling J."/>
            <person name="Grigoriev I.V."/>
            <person name="Vagvolgyi C."/>
            <person name="Papp T."/>
            <person name="Martin F.M."/>
            <person name="Miettinen O."/>
            <person name="Hibbett D.S."/>
            <person name="Nagy L.G."/>
        </authorList>
    </citation>
    <scope>NUCLEOTIDE SEQUENCE [LARGE SCALE GENOMIC DNA]</scope>
    <source>
        <strain evidence="3 4">HHB13444</strain>
    </source>
</reference>
<dbReference type="Pfam" id="PF17667">
    <property type="entry name" value="Pkinase_fungal"/>
    <property type="match status" value="1"/>
</dbReference>
<dbReference type="EMBL" id="ML211121">
    <property type="protein sequence ID" value="TFK88218.1"/>
    <property type="molecule type" value="Genomic_DNA"/>
</dbReference>
<protein>
    <recommendedName>
        <fullName evidence="2">Fungal-type protein kinase domain-containing protein</fullName>
    </recommendedName>
</protein>
<evidence type="ECO:0000313" key="3">
    <source>
        <dbReference type="EMBL" id="TFK88218.1"/>
    </source>
</evidence>
<dbReference type="SUPFAM" id="SSF56112">
    <property type="entry name" value="Protein kinase-like (PK-like)"/>
    <property type="match status" value="1"/>
</dbReference>
<dbReference type="Proteomes" id="UP000308197">
    <property type="component" value="Unassembled WGS sequence"/>
</dbReference>
<accession>A0A5C3PIR5</accession>
<evidence type="ECO:0000313" key="4">
    <source>
        <dbReference type="Proteomes" id="UP000308197"/>
    </source>
</evidence>
<feature type="region of interest" description="Disordered" evidence="1">
    <location>
        <begin position="1"/>
        <end position="26"/>
    </location>
</feature>
<evidence type="ECO:0000259" key="2">
    <source>
        <dbReference type="Pfam" id="PF17667"/>
    </source>
</evidence>
<dbReference type="PANTHER" id="PTHR38248:SF2">
    <property type="entry name" value="FUNK1 11"/>
    <property type="match status" value="1"/>
</dbReference>
<feature type="region of interest" description="Disordered" evidence="1">
    <location>
        <begin position="677"/>
        <end position="702"/>
    </location>
</feature>
<dbReference type="AlphaFoldDB" id="A0A5C3PIR5"/>
<keyword evidence="4" id="KW-1185">Reference proteome</keyword>
<feature type="region of interest" description="Disordered" evidence="1">
    <location>
        <begin position="718"/>
        <end position="767"/>
    </location>
</feature>
<feature type="compositionally biased region" description="Basic residues" evidence="1">
    <location>
        <begin position="730"/>
        <end position="739"/>
    </location>
</feature>
<dbReference type="PANTHER" id="PTHR38248">
    <property type="entry name" value="FUNK1 6"/>
    <property type="match status" value="1"/>
</dbReference>
<name>A0A5C3PIR5_9APHY</name>
<evidence type="ECO:0000256" key="1">
    <source>
        <dbReference type="SAM" id="MobiDB-lite"/>
    </source>
</evidence>
<proteinExistence type="predicted"/>
<gene>
    <name evidence="3" type="ORF">K466DRAFT_645558</name>
</gene>
<feature type="compositionally biased region" description="Basic and acidic residues" evidence="1">
    <location>
        <begin position="755"/>
        <end position="767"/>
    </location>
</feature>
<dbReference type="InParanoid" id="A0A5C3PIR5"/>
<sequence>MPSSSGPEPKCVYNVPMASDTSKSPATLGLDPELALARNLQHLATFRHHSVGPMPMQEFTDAFLPSTPDDRDGFLSSRDAFRSVPAEAQWPASICKPLISALNKMTAHKSRCPGFVFEDAASRSSHPRRLGYMKPHICCFAADNVDLMRASKRSSRIEFGYAELFIEVKAHPNHDFFFDPPPEADANAQDEAVREVNLTFGQHIAYVTEVFARQFRAFYFSISFSGSRARVFRWDRAGCVFSESFDVRQRPELLCEFLWRFSQGSAASRGHDVTETLFRTLIEQEISIQLGVRGQQLSQAIRQHYLPGKVTAIQVLTLEALDAPQQTSRFIVSRPVVSPLSEVGRGTRGFWAVDVRYRRVLFLKDTWRSISSGLEGDTLQHLNNMGVRNVPYAVAHGDVSCVLPENGPASGEHEYQWTRTHKYTSRPWVCPTGPEERRIALLKHYRLILGPVGYDIRYFSGSDELLHATYDVLAAMKDALVKDSRLHRDVSVGNIILVRQGEKSIRTGYLIDWESSCNVDESGEAMKPGRAGTWAFMSGRLLADPDGELKPAIQDDMESLLYVVLYCALHWLPHNLNKKDLSDLISLFFDYRKPLRGGVAGGTPKLLNAENRHLTGKVTFASKALQEWSDTVMNYNAPLGDSAEAFEDKWHPDQLDAFWADFLRTRTLEQGDRVLNEVERPRGPVESSLDSPLSVGDRTPNPVAASAHEAAVDIPSTTGSAATCVTREASRKRRGRARTIRSMPQTKPAGRVALRRSERIREQRSRA</sequence>